<feature type="transmembrane region" description="Helical" evidence="5">
    <location>
        <begin position="16"/>
        <end position="36"/>
    </location>
</feature>
<evidence type="ECO:0000256" key="2">
    <source>
        <dbReference type="ARBA" id="ARBA00022692"/>
    </source>
</evidence>
<reference evidence="7 8" key="1">
    <citation type="journal article" date="2014" name="Int. J. Syst. Evol. Microbiol.">
        <title>Listeria floridensis sp. nov., Listeria aquatica sp. nov., Listeria cornellensis sp. nov., Listeria riparia sp. nov. and Listeria grandensis sp. nov., from agricultural and natural environments.</title>
        <authorList>
            <person name="den Bakker H.C."/>
            <person name="Warchocki S."/>
            <person name="Wright E.M."/>
            <person name="Allred A.F."/>
            <person name="Ahlstrom C."/>
            <person name="Manuel C.S."/>
            <person name="Stasiewicz M.J."/>
            <person name="Burrell A."/>
            <person name="Roof S."/>
            <person name="Strawn L."/>
            <person name="Fortes E.D."/>
            <person name="Nightingale K.K."/>
            <person name="Kephart D."/>
            <person name="Wiedmann M."/>
        </authorList>
    </citation>
    <scope>NUCLEOTIDE SEQUENCE [LARGE SCALE GENOMIC DNA]</scope>
    <source>
        <strain evidence="7 8">FSL S10-1187</strain>
    </source>
</reference>
<evidence type="ECO:0000259" key="6">
    <source>
        <dbReference type="Pfam" id="PF12698"/>
    </source>
</evidence>
<dbReference type="InterPro" id="IPR051328">
    <property type="entry name" value="T7SS_ABC-Transporter"/>
</dbReference>
<dbReference type="PANTHER" id="PTHR43077">
    <property type="entry name" value="TRANSPORT PERMEASE YVFS-RELATED"/>
    <property type="match status" value="1"/>
</dbReference>
<evidence type="ECO:0000313" key="8">
    <source>
        <dbReference type="Proteomes" id="UP000019249"/>
    </source>
</evidence>
<dbReference type="PANTHER" id="PTHR43077:SF5">
    <property type="entry name" value="PHAGE INFECTION PROTEIN"/>
    <property type="match status" value="1"/>
</dbReference>
<keyword evidence="8" id="KW-1185">Reference proteome</keyword>
<dbReference type="EMBL" id="AODF01000021">
    <property type="protein sequence ID" value="EUJ30752.1"/>
    <property type="molecule type" value="Genomic_DNA"/>
</dbReference>
<accession>A0ABP3AWY5</accession>
<keyword evidence="3 5" id="KW-1133">Transmembrane helix</keyword>
<dbReference type="Gene3D" id="3.40.1710.10">
    <property type="entry name" value="abc type-2 transporter like domain"/>
    <property type="match status" value="1"/>
</dbReference>
<evidence type="ECO:0000256" key="3">
    <source>
        <dbReference type="ARBA" id="ARBA00022989"/>
    </source>
</evidence>
<dbReference type="InterPro" id="IPR013525">
    <property type="entry name" value="ABC2_TM"/>
</dbReference>
<protein>
    <recommendedName>
        <fullName evidence="6">ABC-2 type transporter transmembrane domain-containing protein</fullName>
    </recommendedName>
</protein>
<dbReference type="Proteomes" id="UP000019249">
    <property type="component" value="Unassembled WGS sequence"/>
</dbReference>
<dbReference type="Pfam" id="PF12698">
    <property type="entry name" value="ABC2_membrane_3"/>
    <property type="match status" value="1"/>
</dbReference>
<dbReference type="InterPro" id="IPR017500">
    <property type="entry name" value="Phage_infect_YhgE_N"/>
</dbReference>
<evidence type="ECO:0000256" key="1">
    <source>
        <dbReference type="ARBA" id="ARBA00004141"/>
    </source>
</evidence>
<keyword evidence="4 5" id="KW-0472">Membrane</keyword>
<dbReference type="NCBIfam" id="TIGR03061">
    <property type="entry name" value="pip_yhgE_Nterm"/>
    <property type="match status" value="1"/>
</dbReference>
<keyword evidence="2 5" id="KW-0812">Transmembrane</keyword>
<name>A0ABP3AWY5_9LIST</name>
<evidence type="ECO:0000256" key="5">
    <source>
        <dbReference type="SAM" id="Phobius"/>
    </source>
</evidence>
<comment type="subcellular location">
    <subcellularLocation>
        <location evidence="1">Membrane</location>
        <topology evidence="1">Multi-pass membrane protein</topology>
    </subcellularLocation>
</comment>
<gene>
    <name evidence="7" type="ORF">MFLO_10139</name>
</gene>
<feature type="domain" description="ABC-2 type transporter transmembrane" evidence="6">
    <location>
        <begin position="22"/>
        <end position="115"/>
    </location>
</feature>
<evidence type="ECO:0000313" key="7">
    <source>
        <dbReference type="EMBL" id="EUJ30752.1"/>
    </source>
</evidence>
<sequence>MNMLKNEWKRLAHNKILLISSIVILFIPILYGAFFLKSVWDPYGKTGDLPVAVVNQDEKVDYSGKTLDVGNELVSNLKENKDLDWHFVKASDAEKGLDDGKYFMVVTIPKDFSKKRFNSA</sequence>
<evidence type="ECO:0000256" key="4">
    <source>
        <dbReference type="ARBA" id="ARBA00023136"/>
    </source>
</evidence>
<organism evidence="7 8">
    <name type="scientific">Listeria floridensis FSL S10-1187</name>
    <dbReference type="NCBI Taxonomy" id="1265817"/>
    <lineage>
        <taxon>Bacteria</taxon>
        <taxon>Bacillati</taxon>
        <taxon>Bacillota</taxon>
        <taxon>Bacilli</taxon>
        <taxon>Bacillales</taxon>
        <taxon>Listeriaceae</taxon>
        <taxon>Listeria</taxon>
    </lineage>
</organism>
<comment type="caution">
    <text evidence="7">The sequence shown here is derived from an EMBL/GenBank/DDBJ whole genome shotgun (WGS) entry which is preliminary data.</text>
</comment>
<proteinExistence type="predicted"/>